<protein>
    <submittedName>
        <fullName evidence="1">Uncharacterized protein</fullName>
    </submittedName>
</protein>
<keyword evidence="2" id="KW-1185">Reference proteome</keyword>
<dbReference type="Proteomes" id="UP000295717">
    <property type="component" value="Unassembled WGS sequence"/>
</dbReference>
<reference evidence="1 2" key="1">
    <citation type="submission" date="2019-03" db="EMBL/GenBank/DDBJ databases">
        <title>Genomic Encyclopedia of Type Strains, Phase IV (KMG-IV): sequencing the most valuable type-strain genomes for metagenomic binning, comparative biology and taxonomic classification.</title>
        <authorList>
            <person name="Goeker M."/>
        </authorList>
    </citation>
    <scope>NUCLEOTIDE SEQUENCE [LARGE SCALE GENOMIC DNA]</scope>
    <source>
        <strain evidence="1 2">DSM 13587</strain>
    </source>
</reference>
<evidence type="ECO:0000313" key="1">
    <source>
        <dbReference type="EMBL" id="TCT19801.1"/>
    </source>
</evidence>
<proteinExistence type="predicted"/>
<dbReference type="EMBL" id="SMAO01000007">
    <property type="protein sequence ID" value="TCT19801.1"/>
    <property type="molecule type" value="Genomic_DNA"/>
</dbReference>
<accession>A0A4R3MWG4</accession>
<gene>
    <name evidence="1" type="ORF">EDC35_107129</name>
</gene>
<dbReference type="AlphaFoldDB" id="A0A4R3MWG4"/>
<organism evidence="1 2">
    <name type="scientific">Thiobaca trueperi</name>
    <dbReference type="NCBI Taxonomy" id="127458"/>
    <lineage>
        <taxon>Bacteria</taxon>
        <taxon>Pseudomonadati</taxon>
        <taxon>Pseudomonadota</taxon>
        <taxon>Gammaproteobacteria</taxon>
        <taxon>Chromatiales</taxon>
        <taxon>Chromatiaceae</taxon>
        <taxon>Thiobaca</taxon>
    </lineage>
</organism>
<name>A0A4R3MWG4_9GAMM</name>
<evidence type="ECO:0000313" key="2">
    <source>
        <dbReference type="Proteomes" id="UP000295717"/>
    </source>
</evidence>
<comment type="caution">
    <text evidence="1">The sequence shown here is derived from an EMBL/GenBank/DDBJ whole genome shotgun (WGS) entry which is preliminary data.</text>
</comment>
<sequence length="143" mass="15746">MFPMPSSTQLYVFLIATVLFAMLTGCQALPSARQTVIPPTDVPGQECVARCDLPYSQCEQRQRLRETQCQQDFKQISDDHAACIAAKGRQCLQPVPCQGADMGICATQREECVLTCGGQVESRPEIWPWKSRDASQPAPEASP</sequence>